<feature type="compositionally biased region" description="Polar residues" evidence="1">
    <location>
        <begin position="211"/>
        <end position="227"/>
    </location>
</feature>
<accession>A0A843VBX7</accession>
<reference evidence="2" key="1">
    <citation type="submission" date="2017-07" db="EMBL/GenBank/DDBJ databases">
        <title>Taro Niue Genome Assembly and Annotation.</title>
        <authorList>
            <person name="Atibalentja N."/>
            <person name="Keating K."/>
            <person name="Fields C.J."/>
        </authorList>
    </citation>
    <scope>NUCLEOTIDE SEQUENCE</scope>
    <source>
        <strain evidence="2">Niue_2</strain>
        <tissue evidence="2">Leaf</tissue>
    </source>
</reference>
<dbReference type="EMBL" id="NMUH01001293">
    <property type="protein sequence ID" value="MQL90994.1"/>
    <property type="molecule type" value="Genomic_DNA"/>
</dbReference>
<keyword evidence="3" id="KW-1185">Reference proteome</keyword>
<protein>
    <submittedName>
        <fullName evidence="2">Uncharacterized protein</fullName>
    </submittedName>
</protein>
<proteinExistence type="predicted"/>
<dbReference type="AlphaFoldDB" id="A0A843VBX7"/>
<evidence type="ECO:0000313" key="3">
    <source>
        <dbReference type="Proteomes" id="UP000652761"/>
    </source>
</evidence>
<name>A0A843VBX7_COLES</name>
<sequence length="251" mass="27632">WLTGAHGKTLVRQAELYRAENSGSGGDSREKASRGSVQIEVWQDFLHASEALSVFRLLYARCVTACPFLLCFLGVGATPSRRLACGCPPLVSQDAECDFVLCVLLVVVLSRSPWSPFSTSRSGVGEKPVVDQTFIMAPRRRRERRVVVQTSQQEAGDAPPPPLAQPRPQDTHGGVVPPLPPQATQGFDWTPQLVGGLRPEHWKVGAAQAQPGPSRQVQQQTGSQPDSRVQRRFRRSRRLTEQRPLPVESVQ</sequence>
<evidence type="ECO:0000256" key="1">
    <source>
        <dbReference type="SAM" id="MobiDB-lite"/>
    </source>
</evidence>
<gene>
    <name evidence="2" type="ORF">Taro_023596</name>
</gene>
<feature type="non-terminal residue" evidence="2">
    <location>
        <position position="251"/>
    </location>
</feature>
<evidence type="ECO:0000313" key="2">
    <source>
        <dbReference type="EMBL" id="MQL90994.1"/>
    </source>
</evidence>
<feature type="region of interest" description="Disordered" evidence="1">
    <location>
        <begin position="141"/>
        <end position="251"/>
    </location>
</feature>
<comment type="caution">
    <text evidence="2">The sequence shown here is derived from an EMBL/GenBank/DDBJ whole genome shotgun (WGS) entry which is preliminary data.</text>
</comment>
<feature type="non-terminal residue" evidence="2">
    <location>
        <position position="1"/>
    </location>
</feature>
<organism evidence="2 3">
    <name type="scientific">Colocasia esculenta</name>
    <name type="common">Wild taro</name>
    <name type="synonym">Arum esculentum</name>
    <dbReference type="NCBI Taxonomy" id="4460"/>
    <lineage>
        <taxon>Eukaryota</taxon>
        <taxon>Viridiplantae</taxon>
        <taxon>Streptophyta</taxon>
        <taxon>Embryophyta</taxon>
        <taxon>Tracheophyta</taxon>
        <taxon>Spermatophyta</taxon>
        <taxon>Magnoliopsida</taxon>
        <taxon>Liliopsida</taxon>
        <taxon>Araceae</taxon>
        <taxon>Aroideae</taxon>
        <taxon>Colocasieae</taxon>
        <taxon>Colocasia</taxon>
    </lineage>
</organism>
<dbReference type="Proteomes" id="UP000652761">
    <property type="component" value="Unassembled WGS sequence"/>
</dbReference>